<evidence type="ECO:0000313" key="2">
    <source>
        <dbReference type="Proteomes" id="UP001189429"/>
    </source>
</evidence>
<evidence type="ECO:0000313" key="1">
    <source>
        <dbReference type="EMBL" id="CAK0845029.1"/>
    </source>
</evidence>
<reference evidence="1" key="1">
    <citation type="submission" date="2023-10" db="EMBL/GenBank/DDBJ databases">
        <authorList>
            <person name="Chen Y."/>
            <person name="Shah S."/>
            <person name="Dougan E. K."/>
            <person name="Thang M."/>
            <person name="Chan C."/>
        </authorList>
    </citation>
    <scope>NUCLEOTIDE SEQUENCE [LARGE SCALE GENOMIC DNA]</scope>
</reference>
<protein>
    <submittedName>
        <fullName evidence="1">Uncharacterized protein</fullName>
    </submittedName>
</protein>
<sequence>SIIDNVQAKSGILQTFFVFYREDETPLKMTVSDTDSLYGLPAAIVDKVWYHFQDVADATSGVAKILQSEIIVAVTVMVSNSMKIFSWK</sequence>
<dbReference type="Proteomes" id="UP001189429">
    <property type="component" value="Unassembled WGS sequence"/>
</dbReference>
<gene>
    <name evidence="1" type="ORF">PCOR1329_LOCUS38953</name>
</gene>
<proteinExistence type="predicted"/>
<feature type="non-terminal residue" evidence="1">
    <location>
        <position position="1"/>
    </location>
</feature>
<comment type="caution">
    <text evidence="1">The sequence shown here is derived from an EMBL/GenBank/DDBJ whole genome shotgun (WGS) entry which is preliminary data.</text>
</comment>
<feature type="non-terminal residue" evidence="1">
    <location>
        <position position="88"/>
    </location>
</feature>
<dbReference type="EMBL" id="CAUYUJ010014712">
    <property type="protein sequence ID" value="CAK0845029.1"/>
    <property type="molecule type" value="Genomic_DNA"/>
</dbReference>
<keyword evidence="2" id="KW-1185">Reference proteome</keyword>
<name>A0ABN9TGS2_9DINO</name>
<organism evidence="1 2">
    <name type="scientific">Prorocentrum cordatum</name>
    <dbReference type="NCBI Taxonomy" id="2364126"/>
    <lineage>
        <taxon>Eukaryota</taxon>
        <taxon>Sar</taxon>
        <taxon>Alveolata</taxon>
        <taxon>Dinophyceae</taxon>
        <taxon>Prorocentrales</taxon>
        <taxon>Prorocentraceae</taxon>
        <taxon>Prorocentrum</taxon>
    </lineage>
</organism>
<accession>A0ABN9TGS2</accession>